<keyword evidence="3" id="KW-1185">Reference proteome</keyword>
<dbReference type="InterPro" id="IPR036397">
    <property type="entry name" value="RNaseH_sf"/>
</dbReference>
<evidence type="ECO:0000256" key="1">
    <source>
        <dbReference type="SAM" id="MobiDB-lite"/>
    </source>
</evidence>
<feature type="region of interest" description="Disordered" evidence="1">
    <location>
        <begin position="332"/>
        <end position="355"/>
    </location>
</feature>
<gene>
    <name evidence="2" type="ORF">PR048_009662</name>
</gene>
<dbReference type="Proteomes" id="UP001159363">
    <property type="component" value="Chromosome 3"/>
</dbReference>
<dbReference type="Gene3D" id="3.30.420.10">
    <property type="entry name" value="Ribonuclease H-like superfamily/Ribonuclease H"/>
    <property type="match status" value="1"/>
</dbReference>
<sequence>MNQPGIEPGSPGGCSRRDNVERPFAFMKAGIRCMRIPQRMSPPGRRVRHCTEAEEKTLLAVATRSSRPATAVTLYNIQCVDDITCVLRIDEDCGGLRRIGGDCWRRSATEKDSIACSNGKGSVMSKVFARWVPKILTNYDKDARKTIATNMLQRLNVEGEECLAKIMTGERHGHSMELHLTMSPTKKKFKTMHSAGKVTVAVFWGAEHVILTTGETAKFGWAVLPHPPYRPDFAPSYFYLIFPVKEAHRGYHFVDTDNLKNSMRQCLRKKGHNFYSTKYTNSMVKVIMMPSDNKLLGTELGTSTDHGRRHSSPDHRIKEYLTPIVPYKPTTGWNTVHQSVPDNLTRSPASREHSE</sequence>
<evidence type="ECO:0000313" key="2">
    <source>
        <dbReference type="EMBL" id="KAJ8890155.1"/>
    </source>
</evidence>
<proteinExistence type="predicted"/>
<dbReference type="PANTHER" id="PTHR46060:SF1">
    <property type="entry name" value="MARINER MOS1 TRANSPOSASE-LIKE PROTEIN"/>
    <property type="match status" value="1"/>
</dbReference>
<organism evidence="2 3">
    <name type="scientific">Dryococelus australis</name>
    <dbReference type="NCBI Taxonomy" id="614101"/>
    <lineage>
        <taxon>Eukaryota</taxon>
        <taxon>Metazoa</taxon>
        <taxon>Ecdysozoa</taxon>
        <taxon>Arthropoda</taxon>
        <taxon>Hexapoda</taxon>
        <taxon>Insecta</taxon>
        <taxon>Pterygota</taxon>
        <taxon>Neoptera</taxon>
        <taxon>Polyneoptera</taxon>
        <taxon>Phasmatodea</taxon>
        <taxon>Verophasmatodea</taxon>
        <taxon>Anareolatae</taxon>
        <taxon>Phasmatidae</taxon>
        <taxon>Eurycanthinae</taxon>
        <taxon>Dryococelus</taxon>
    </lineage>
</organism>
<dbReference type="InterPro" id="IPR052709">
    <property type="entry name" value="Transposase-MT_Hybrid"/>
</dbReference>
<comment type="caution">
    <text evidence="2">The sequence shown here is derived from an EMBL/GenBank/DDBJ whole genome shotgun (WGS) entry which is preliminary data.</text>
</comment>
<name>A0ABQ9I1J9_9NEOP</name>
<dbReference type="PANTHER" id="PTHR46060">
    <property type="entry name" value="MARINER MOS1 TRANSPOSASE-LIKE PROTEIN"/>
    <property type="match status" value="1"/>
</dbReference>
<reference evidence="2 3" key="1">
    <citation type="submission" date="2023-02" db="EMBL/GenBank/DDBJ databases">
        <title>LHISI_Scaffold_Assembly.</title>
        <authorList>
            <person name="Stuart O.P."/>
            <person name="Cleave R."/>
            <person name="Magrath M.J.L."/>
            <person name="Mikheyev A.S."/>
        </authorList>
    </citation>
    <scope>NUCLEOTIDE SEQUENCE [LARGE SCALE GENOMIC DNA]</scope>
    <source>
        <strain evidence="2">Daus_M_001</strain>
        <tissue evidence="2">Leg muscle</tissue>
    </source>
</reference>
<accession>A0ABQ9I1J9</accession>
<dbReference type="EMBL" id="JARBHB010000003">
    <property type="protein sequence ID" value="KAJ8890155.1"/>
    <property type="molecule type" value="Genomic_DNA"/>
</dbReference>
<feature type="compositionally biased region" description="Polar residues" evidence="1">
    <location>
        <begin position="332"/>
        <end position="348"/>
    </location>
</feature>
<protein>
    <submittedName>
        <fullName evidence="2">Uncharacterized protein</fullName>
    </submittedName>
</protein>
<evidence type="ECO:0000313" key="3">
    <source>
        <dbReference type="Proteomes" id="UP001159363"/>
    </source>
</evidence>